<reference evidence="7 8" key="1">
    <citation type="submission" date="2023-08" db="EMBL/GenBank/DDBJ databases">
        <title>Implementing the SeqCode for naming new Mesorhizobium species isolated from Vachellia karroo root nodules.</title>
        <authorList>
            <person name="Van Lill M."/>
        </authorList>
    </citation>
    <scope>NUCLEOTIDE SEQUENCE [LARGE SCALE GENOMIC DNA]</scope>
    <source>
        <strain evidence="7 8">MSK 1335</strain>
    </source>
</reference>
<evidence type="ECO:0000256" key="4">
    <source>
        <dbReference type="ARBA" id="ARBA00022989"/>
    </source>
</evidence>
<name>A0ABU4ZJP4_9HYPH</name>
<dbReference type="CDD" id="cd06581">
    <property type="entry name" value="TM_PBP1_LivM_like"/>
    <property type="match status" value="1"/>
</dbReference>
<dbReference type="InterPro" id="IPR043428">
    <property type="entry name" value="LivM-like"/>
</dbReference>
<evidence type="ECO:0000256" key="5">
    <source>
        <dbReference type="ARBA" id="ARBA00023136"/>
    </source>
</evidence>
<dbReference type="EMBL" id="JAVIJF010000004">
    <property type="protein sequence ID" value="MDX8524248.1"/>
    <property type="molecule type" value="Genomic_DNA"/>
</dbReference>
<comment type="caution">
    <text evidence="7">The sequence shown here is derived from an EMBL/GenBank/DDBJ whole genome shotgun (WGS) entry which is preliminary data.</text>
</comment>
<feature type="transmembrane region" description="Helical" evidence="6">
    <location>
        <begin position="126"/>
        <end position="143"/>
    </location>
</feature>
<dbReference type="InterPro" id="IPR001851">
    <property type="entry name" value="ABC_transp_permease"/>
</dbReference>
<feature type="transmembrane region" description="Helical" evidence="6">
    <location>
        <begin position="168"/>
        <end position="187"/>
    </location>
</feature>
<evidence type="ECO:0000256" key="3">
    <source>
        <dbReference type="ARBA" id="ARBA00022692"/>
    </source>
</evidence>
<comment type="subcellular location">
    <subcellularLocation>
        <location evidence="1">Cell membrane</location>
        <topology evidence="1">Multi-pass membrane protein</topology>
    </subcellularLocation>
</comment>
<dbReference type="PANTHER" id="PTHR30482:SF10">
    <property type="entry name" value="HIGH-AFFINITY BRANCHED-CHAIN AMINO ACID TRANSPORT PROTEIN BRAE"/>
    <property type="match status" value="1"/>
</dbReference>
<evidence type="ECO:0000256" key="1">
    <source>
        <dbReference type="ARBA" id="ARBA00004651"/>
    </source>
</evidence>
<keyword evidence="8" id="KW-1185">Reference proteome</keyword>
<feature type="transmembrane region" description="Helical" evidence="6">
    <location>
        <begin position="98"/>
        <end position="119"/>
    </location>
</feature>
<organism evidence="7 8">
    <name type="scientific">Mesorhizobium montanum</name>
    <dbReference type="NCBI Taxonomy" id="3072323"/>
    <lineage>
        <taxon>Bacteria</taxon>
        <taxon>Pseudomonadati</taxon>
        <taxon>Pseudomonadota</taxon>
        <taxon>Alphaproteobacteria</taxon>
        <taxon>Hyphomicrobiales</taxon>
        <taxon>Phyllobacteriaceae</taxon>
        <taxon>Mesorhizobium</taxon>
    </lineage>
</organism>
<feature type="transmembrane region" description="Helical" evidence="6">
    <location>
        <begin position="28"/>
        <end position="47"/>
    </location>
</feature>
<evidence type="ECO:0000313" key="7">
    <source>
        <dbReference type="EMBL" id="MDX8524248.1"/>
    </source>
</evidence>
<dbReference type="Proteomes" id="UP001276840">
    <property type="component" value="Unassembled WGS sequence"/>
</dbReference>
<evidence type="ECO:0000256" key="6">
    <source>
        <dbReference type="SAM" id="Phobius"/>
    </source>
</evidence>
<dbReference type="Pfam" id="PF02653">
    <property type="entry name" value="BPD_transp_2"/>
    <property type="match status" value="1"/>
</dbReference>
<dbReference type="RefSeq" id="WP_320231982.1">
    <property type="nucleotide sequence ID" value="NZ_JAVIJF010000004.1"/>
</dbReference>
<feature type="transmembrane region" description="Helical" evidence="6">
    <location>
        <begin position="217"/>
        <end position="239"/>
    </location>
</feature>
<evidence type="ECO:0000313" key="8">
    <source>
        <dbReference type="Proteomes" id="UP001276840"/>
    </source>
</evidence>
<feature type="transmembrane region" description="Helical" evidence="6">
    <location>
        <begin position="59"/>
        <end position="78"/>
    </location>
</feature>
<keyword evidence="2" id="KW-1003">Cell membrane</keyword>
<keyword evidence="3 6" id="KW-0812">Transmembrane</keyword>
<gene>
    <name evidence="7" type="ORF">RFM68_07010</name>
</gene>
<keyword evidence="4 6" id="KW-1133">Transmembrane helix</keyword>
<feature type="transmembrane region" description="Helical" evidence="6">
    <location>
        <begin position="251"/>
        <end position="281"/>
    </location>
</feature>
<keyword evidence="5 6" id="KW-0472">Membrane</keyword>
<protein>
    <submittedName>
        <fullName evidence="7">Branched-chain amino acid ABC transporter permease</fullName>
    </submittedName>
</protein>
<feature type="transmembrane region" description="Helical" evidence="6">
    <location>
        <begin position="5"/>
        <end position="22"/>
    </location>
</feature>
<dbReference type="PANTHER" id="PTHR30482">
    <property type="entry name" value="HIGH-AFFINITY BRANCHED-CHAIN AMINO ACID TRANSPORT SYSTEM PERMEASE"/>
    <property type="match status" value="1"/>
</dbReference>
<accession>A0ABU4ZJP4</accession>
<evidence type="ECO:0000256" key="2">
    <source>
        <dbReference type="ARBA" id="ARBA00022475"/>
    </source>
</evidence>
<proteinExistence type="predicted"/>
<feature type="transmembrane region" description="Helical" evidence="6">
    <location>
        <begin position="293"/>
        <end position="312"/>
    </location>
</feature>
<sequence>MSRALQWIAIVVVAALALLPFLPGAVDAYYFSFLFFVFLYAIMAQSWNLAAGYGGQINLGSHAFFGLGAYTTAILWNGNYLWGSLYDAHPGIYYFDPVTMLLGGLVAALAAILIGLPLLSKLHGDYFALGTLGFGEIVKVIFVNGGDFTGGAFGIVAPASSFDTLRPHYWVGLALMVATALAIRALMRSRYGLALIAVRDDAMAASANGIDTLKVKVAAFAGSAFIAGVAGSLYTYYIFHVGPDSVFDLDWMLLPLMMTVVGGTGTLLGPILGALVMYAVFDLARIVVPDYHPVISGLTIILAMLFLPKGLMRLGVMRRLKSA</sequence>